<dbReference type="InterPro" id="IPR014737">
    <property type="entry name" value="Transposase_Tn5-like_C"/>
</dbReference>
<evidence type="ECO:0000313" key="2">
    <source>
        <dbReference type="Proteomes" id="UP001055156"/>
    </source>
</evidence>
<dbReference type="InterPro" id="IPR012337">
    <property type="entry name" value="RNaseH-like_sf"/>
</dbReference>
<dbReference type="SUPFAM" id="SSF53098">
    <property type="entry name" value="Ribonuclease H-like"/>
    <property type="match status" value="1"/>
</dbReference>
<reference evidence="1" key="2">
    <citation type="submission" date="2021-08" db="EMBL/GenBank/DDBJ databases">
        <authorList>
            <person name="Tani A."/>
            <person name="Ola A."/>
            <person name="Ogura Y."/>
            <person name="Katsura K."/>
            <person name="Hayashi T."/>
        </authorList>
    </citation>
    <scope>NUCLEOTIDE SEQUENCE</scope>
    <source>
        <strain evidence="1">NBRC 15689</strain>
    </source>
</reference>
<sequence length="102" mass="11176">MPVTRNPVRLRLNGVRFRRAPPRRCDSVHVSHAFAQGSTARLRSPHPPGSLAWLSWIVARHGGWNVAGKPPGAKTMARGWKRFAALLAGALLATQDSLPQRP</sequence>
<name>A0ABQ4T802_METOR</name>
<organism evidence="1 2">
    <name type="scientific">Methylobacterium organophilum</name>
    <dbReference type="NCBI Taxonomy" id="410"/>
    <lineage>
        <taxon>Bacteria</taxon>
        <taxon>Pseudomonadati</taxon>
        <taxon>Pseudomonadota</taxon>
        <taxon>Alphaproteobacteria</taxon>
        <taxon>Hyphomicrobiales</taxon>
        <taxon>Methylobacteriaceae</taxon>
        <taxon>Methylobacterium</taxon>
    </lineage>
</organism>
<accession>A0ABQ4T802</accession>
<dbReference type="Proteomes" id="UP001055156">
    <property type="component" value="Unassembled WGS sequence"/>
</dbReference>
<protein>
    <submittedName>
        <fullName evidence="1">Uncharacterized protein</fullName>
    </submittedName>
</protein>
<reference evidence="1" key="1">
    <citation type="journal article" date="2021" name="Front. Microbiol.">
        <title>Comprehensive Comparative Genomics and Phenotyping of Methylobacterium Species.</title>
        <authorList>
            <person name="Alessa O."/>
            <person name="Ogura Y."/>
            <person name="Fujitani Y."/>
            <person name="Takami H."/>
            <person name="Hayashi T."/>
            <person name="Sahin N."/>
            <person name="Tani A."/>
        </authorList>
    </citation>
    <scope>NUCLEOTIDE SEQUENCE</scope>
    <source>
        <strain evidence="1">NBRC 15689</strain>
    </source>
</reference>
<evidence type="ECO:0000313" key="1">
    <source>
        <dbReference type="EMBL" id="GJE26212.1"/>
    </source>
</evidence>
<comment type="caution">
    <text evidence="1">The sequence shown here is derived from an EMBL/GenBank/DDBJ whole genome shotgun (WGS) entry which is preliminary data.</text>
</comment>
<gene>
    <name evidence="1" type="ORF">LKMONMHP_1059</name>
</gene>
<dbReference type="EMBL" id="BPQV01000002">
    <property type="protein sequence ID" value="GJE26212.1"/>
    <property type="molecule type" value="Genomic_DNA"/>
</dbReference>
<proteinExistence type="predicted"/>
<keyword evidence="2" id="KW-1185">Reference proteome</keyword>
<dbReference type="Gene3D" id="1.10.740.10">
    <property type="entry name" value="Transferase Inhibitor Protein From Tn5, Chain"/>
    <property type="match status" value="1"/>
</dbReference>